<feature type="non-terminal residue" evidence="1">
    <location>
        <position position="1"/>
    </location>
</feature>
<organism evidence="1 2">
    <name type="scientific">Cucurbita argyrosperma subsp. sororia</name>
    <dbReference type="NCBI Taxonomy" id="37648"/>
    <lineage>
        <taxon>Eukaryota</taxon>
        <taxon>Viridiplantae</taxon>
        <taxon>Streptophyta</taxon>
        <taxon>Embryophyta</taxon>
        <taxon>Tracheophyta</taxon>
        <taxon>Spermatophyta</taxon>
        <taxon>Magnoliopsida</taxon>
        <taxon>eudicotyledons</taxon>
        <taxon>Gunneridae</taxon>
        <taxon>Pentapetalae</taxon>
        <taxon>rosids</taxon>
        <taxon>fabids</taxon>
        <taxon>Cucurbitales</taxon>
        <taxon>Cucurbitaceae</taxon>
        <taxon>Cucurbiteae</taxon>
        <taxon>Cucurbita</taxon>
    </lineage>
</organism>
<dbReference type="Proteomes" id="UP000685013">
    <property type="component" value="Chromosome 12"/>
</dbReference>
<dbReference type="AlphaFoldDB" id="A0AAV6MS71"/>
<sequence>MNLSSEVTVPEEIGEIQGRGEAMRPCSIREGRDSGAGKELNQVPVQEPTVSLLSNTVNSVAQGFGFFFFYCKKGPENSALPSLVKELKKEKVQGQTQS</sequence>
<accession>A0AAV6MS71</accession>
<evidence type="ECO:0000313" key="2">
    <source>
        <dbReference type="Proteomes" id="UP000685013"/>
    </source>
</evidence>
<dbReference type="EMBL" id="JAGKQH010000012">
    <property type="protein sequence ID" value="KAG6585892.1"/>
    <property type="molecule type" value="Genomic_DNA"/>
</dbReference>
<gene>
    <name evidence="1" type="ORF">SDJN03_18625</name>
</gene>
<keyword evidence="2" id="KW-1185">Reference proteome</keyword>
<name>A0AAV6MS71_9ROSI</name>
<proteinExistence type="predicted"/>
<comment type="caution">
    <text evidence="1">The sequence shown here is derived from an EMBL/GenBank/DDBJ whole genome shotgun (WGS) entry which is preliminary data.</text>
</comment>
<evidence type="ECO:0000313" key="1">
    <source>
        <dbReference type="EMBL" id="KAG6585892.1"/>
    </source>
</evidence>
<protein>
    <submittedName>
        <fullName evidence="1">Uncharacterized protein</fullName>
    </submittedName>
</protein>
<reference evidence="1 2" key="1">
    <citation type="journal article" date="2021" name="Hortic Res">
        <title>The domestication of Cucurbita argyrosperma as revealed by the genome of its wild relative.</title>
        <authorList>
            <person name="Barrera-Redondo J."/>
            <person name="Sanchez-de la Vega G."/>
            <person name="Aguirre-Liguori J.A."/>
            <person name="Castellanos-Morales G."/>
            <person name="Gutierrez-Guerrero Y.T."/>
            <person name="Aguirre-Dugua X."/>
            <person name="Aguirre-Planter E."/>
            <person name="Tenaillon M.I."/>
            <person name="Lira-Saade R."/>
            <person name="Eguiarte L.E."/>
        </authorList>
    </citation>
    <scope>NUCLEOTIDE SEQUENCE [LARGE SCALE GENOMIC DNA]</scope>
    <source>
        <strain evidence="1">JBR-2021</strain>
    </source>
</reference>